<comment type="cofactor">
    <cofactor evidence="1">
        <name>Mg(2+)</name>
        <dbReference type="ChEBI" id="CHEBI:18420"/>
    </cofactor>
</comment>
<dbReference type="EMBL" id="LDPH01000001">
    <property type="protein sequence ID" value="KLV28471.1"/>
    <property type="molecule type" value="Genomic_DNA"/>
</dbReference>
<dbReference type="Proteomes" id="UP000036045">
    <property type="component" value="Unassembled WGS sequence"/>
</dbReference>
<dbReference type="GO" id="GO:0046872">
    <property type="term" value="F:metal ion binding"/>
    <property type="evidence" value="ECO:0007669"/>
    <property type="project" value="UniProtKB-KW"/>
</dbReference>
<gene>
    <name evidence="7" type="ORF">ABW02_01660</name>
</gene>
<sequence length="119" mass="13697">MLVIQDRANNWNFPGGKQELGETPVECAKQEIQEEIALYIHQLTEVFQGDFYLGHTKWKGYFYFAESVSGIPSMNEMDKIKGIRFVNSKEKINFPIELSAAIETVLTSNLVHDKITKWI</sequence>
<dbReference type="CDD" id="cd02883">
    <property type="entry name" value="NUDIX_Hydrolase"/>
    <property type="match status" value="1"/>
</dbReference>
<keyword evidence="8" id="KW-1185">Reference proteome</keyword>
<evidence type="ECO:0000259" key="6">
    <source>
        <dbReference type="PROSITE" id="PS51462"/>
    </source>
</evidence>
<dbReference type="PANTHER" id="PTHR43758">
    <property type="entry name" value="7,8-DIHYDRO-8-OXOGUANINE TRIPHOSPHATASE"/>
    <property type="match status" value="1"/>
</dbReference>
<name>A0A0J1IR83_NIACI</name>
<keyword evidence="4" id="KW-0378">Hydrolase</keyword>
<dbReference type="OrthoDB" id="9810648at2"/>
<evidence type="ECO:0000256" key="5">
    <source>
        <dbReference type="ARBA" id="ARBA00022842"/>
    </source>
</evidence>
<dbReference type="AlphaFoldDB" id="A0A0J1IR83"/>
<evidence type="ECO:0000313" key="7">
    <source>
        <dbReference type="EMBL" id="KLV28471.1"/>
    </source>
</evidence>
<dbReference type="SUPFAM" id="SSF55811">
    <property type="entry name" value="Nudix"/>
    <property type="match status" value="1"/>
</dbReference>
<evidence type="ECO:0000256" key="3">
    <source>
        <dbReference type="ARBA" id="ARBA00022723"/>
    </source>
</evidence>
<evidence type="ECO:0000256" key="1">
    <source>
        <dbReference type="ARBA" id="ARBA00001946"/>
    </source>
</evidence>
<dbReference type="Gene3D" id="3.90.79.10">
    <property type="entry name" value="Nucleoside Triphosphate Pyrophosphohydrolase"/>
    <property type="match status" value="1"/>
</dbReference>
<keyword evidence="5" id="KW-0460">Magnesium</keyword>
<feature type="domain" description="Nudix hydrolase" evidence="6">
    <location>
        <begin position="1"/>
        <end position="111"/>
    </location>
</feature>
<reference evidence="7 8" key="1">
    <citation type="submission" date="2015-05" db="EMBL/GenBank/DDBJ databases">
        <title>Whole genome sequence and identification of bacterial endophytes from Costus igneus.</title>
        <authorList>
            <person name="Lee Y.P."/>
            <person name="Gan H.M."/>
            <person name="Eng W."/>
            <person name="Wheatley M.S."/>
            <person name="Caraballo A."/>
            <person name="Polter S."/>
            <person name="Savka M.A."/>
            <person name="Hudson A.O."/>
        </authorList>
    </citation>
    <scope>NUCLEOTIDE SEQUENCE [LARGE SCALE GENOMIC DNA]</scope>
    <source>
        <strain evidence="7 8">RIT379</strain>
    </source>
</reference>
<comment type="caution">
    <text evidence="7">The sequence shown here is derived from an EMBL/GenBank/DDBJ whole genome shotgun (WGS) entry which is preliminary data.</text>
</comment>
<organism evidence="7 8">
    <name type="scientific">Niallia circulans</name>
    <name type="common">Bacillus circulans</name>
    <dbReference type="NCBI Taxonomy" id="1397"/>
    <lineage>
        <taxon>Bacteria</taxon>
        <taxon>Bacillati</taxon>
        <taxon>Bacillota</taxon>
        <taxon>Bacilli</taxon>
        <taxon>Bacillales</taxon>
        <taxon>Bacillaceae</taxon>
        <taxon>Niallia</taxon>
    </lineage>
</organism>
<accession>A0A0J1IR83</accession>
<dbReference type="GO" id="GO:0005737">
    <property type="term" value="C:cytoplasm"/>
    <property type="evidence" value="ECO:0007669"/>
    <property type="project" value="TreeGrafter"/>
</dbReference>
<dbReference type="InterPro" id="IPR000086">
    <property type="entry name" value="NUDIX_hydrolase_dom"/>
</dbReference>
<comment type="similarity">
    <text evidence="2">Belongs to the Nudix hydrolase family.</text>
</comment>
<proteinExistence type="inferred from homology"/>
<evidence type="ECO:0000256" key="4">
    <source>
        <dbReference type="ARBA" id="ARBA00022801"/>
    </source>
</evidence>
<protein>
    <recommendedName>
        <fullName evidence="6">Nudix hydrolase domain-containing protein</fullName>
    </recommendedName>
</protein>
<dbReference type="PANTHER" id="PTHR43758:SF8">
    <property type="entry name" value="8-OXO-DGTP DIPHOSPHATASE YTKD-RELATED"/>
    <property type="match status" value="1"/>
</dbReference>
<dbReference type="InterPro" id="IPR015797">
    <property type="entry name" value="NUDIX_hydrolase-like_dom_sf"/>
</dbReference>
<dbReference type="Pfam" id="PF00293">
    <property type="entry name" value="NUDIX"/>
    <property type="match status" value="1"/>
</dbReference>
<keyword evidence="3" id="KW-0479">Metal-binding</keyword>
<evidence type="ECO:0000313" key="8">
    <source>
        <dbReference type="Proteomes" id="UP000036045"/>
    </source>
</evidence>
<dbReference type="PATRIC" id="fig|1397.4.peg.370"/>
<dbReference type="GO" id="GO:0016818">
    <property type="term" value="F:hydrolase activity, acting on acid anhydrides, in phosphorus-containing anhydrides"/>
    <property type="evidence" value="ECO:0007669"/>
    <property type="project" value="TreeGrafter"/>
</dbReference>
<dbReference type="PROSITE" id="PS51462">
    <property type="entry name" value="NUDIX"/>
    <property type="match status" value="1"/>
</dbReference>
<evidence type="ECO:0000256" key="2">
    <source>
        <dbReference type="ARBA" id="ARBA00005582"/>
    </source>
</evidence>